<evidence type="ECO:0000313" key="1">
    <source>
        <dbReference type="EMBL" id="KOF94966.1"/>
    </source>
</evidence>
<dbReference type="EMBL" id="KQ416833">
    <property type="protein sequence ID" value="KOF94966.1"/>
    <property type="molecule type" value="Genomic_DNA"/>
</dbReference>
<feature type="non-terminal residue" evidence="1">
    <location>
        <position position="1"/>
    </location>
</feature>
<gene>
    <name evidence="1" type="ORF">OCBIM_22039885mg</name>
</gene>
<accession>A0A0L8I0L5</accession>
<proteinExistence type="predicted"/>
<name>A0A0L8I0L5_OCTBM</name>
<reference evidence="1" key="1">
    <citation type="submission" date="2015-07" db="EMBL/GenBank/DDBJ databases">
        <title>MeaNS - Measles Nucleotide Surveillance Program.</title>
        <authorList>
            <person name="Tran T."/>
            <person name="Druce J."/>
        </authorList>
    </citation>
    <scope>NUCLEOTIDE SEQUENCE</scope>
    <source>
        <strain evidence="1">UCB-OBI-ISO-001</strain>
        <tissue evidence="1">Gonad</tissue>
    </source>
</reference>
<protein>
    <submittedName>
        <fullName evidence="1">Uncharacterized protein</fullName>
    </submittedName>
</protein>
<dbReference type="AlphaFoldDB" id="A0A0L8I0L5"/>
<organism evidence="1">
    <name type="scientific">Octopus bimaculoides</name>
    <name type="common">California two-spotted octopus</name>
    <dbReference type="NCBI Taxonomy" id="37653"/>
    <lineage>
        <taxon>Eukaryota</taxon>
        <taxon>Metazoa</taxon>
        <taxon>Spiralia</taxon>
        <taxon>Lophotrochozoa</taxon>
        <taxon>Mollusca</taxon>
        <taxon>Cephalopoda</taxon>
        <taxon>Coleoidea</taxon>
        <taxon>Octopodiformes</taxon>
        <taxon>Octopoda</taxon>
        <taxon>Incirrata</taxon>
        <taxon>Octopodidae</taxon>
        <taxon>Octopus</taxon>
    </lineage>
</organism>
<sequence length="144" mass="16566">VLHQTIKFHFNNILASHTYTHAHGHTNAHRHTYTDTHARTYTDTQTHAHTHTHTHWKRFLYNMNTGCKRLSHSKVDSLESELMEFLDNIKEELSSGKSIMDINNKKDIKSLAAAAGASKKELKFEIQDLKTFKDLLKKEGAQLS</sequence>